<dbReference type="Pfam" id="PF00622">
    <property type="entry name" value="SPRY"/>
    <property type="match status" value="1"/>
</dbReference>
<dbReference type="SMART" id="SM00449">
    <property type="entry name" value="SPRY"/>
    <property type="match status" value="1"/>
</dbReference>
<evidence type="ECO:0000313" key="4">
    <source>
        <dbReference type="Proteomes" id="UP001620626"/>
    </source>
</evidence>
<evidence type="ECO:0000259" key="2">
    <source>
        <dbReference type="PROSITE" id="PS50188"/>
    </source>
</evidence>
<gene>
    <name evidence="3" type="ORF">niasHT_002397</name>
</gene>
<reference evidence="3 4" key="1">
    <citation type="submission" date="2024-10" db="EMBL/GenBank/DDBJ databases">
        <authorList>
            <person name="Kim D."/>
        </authorList>
    </citation>
    <scope>NUCLEOTIDE SEQUENCE [LARGE SCALE GENOMIC DNA]</scope>
    <source>
        <strain evidence="3">BH-2024</strain>
    </source>
</reference>
<sequence>MSISSASTNSGDFSYDDCEMNYDEFSLVKQGDVVMTNCESFTDRQTLKKLKEKFAKLELVLKITKLELKNKGLQEKLKQQETNALLAKIEAENGKMKNEIEKMQEKIDNKEVQYMDKLEELQKKMLQAKSDAEEENRKLRNAQKEMKEKMDKLEEQLGRKLDEEAKVEKAKMGGHQQQKVPIVQIKYLQNEQKRKMNALKRDQKEKQMKIAILNFQQNYWDANACQNDLEITELTVLCHKEEEYGFSRTVFAIHPILFDKDASGFFYFEISVKAMQHQPFGCIDFGFAIKDQKKLEGTIARNLGTYEYSSYGFFTINGIWMDHQKSDSFKENDIVGCGVNSSTRQIFFTKNGLRQGPFYLVDDSPHSVLGNLFPFVSFFNSGDKIDANFGPNFKFNLATL</sequence>
<dbReference type="InterPro" id="IPR013320">
    <property type="entry name" value="ConA-like_dom_sf"/>
</dbReference>
<evidence type="ECO:0000313" key="3">
    <source>
        <dbReference type="EMBL" id="KAL3116314.1"/>
    </source>
</evidence>
<dbReference type="AlphaFoldDB" id="A0ABD2LMC8"/>
<accession>A0ABD2LMC8</accession>
<organism evidence="3 4">
    <name type="scientific">Heterodera trifolii</name>
    <dbReference type="NCBI Taxonomy" id="157864"/>
    <lineage>
        <taxon>Eukaryota</taxon>
        <taxon>Metazoa</taxon>
        <taxon>Ecdysozoa</taxon>
        <taxon>Nematoda</taxon>
        <taxon>Chromadorea</taxon>
        <taxon>Rhabditida</taxon>
        <taxon>Tylenchina</taxon>
        <taxon>Tylenchomorpha</taxon>
        <taxon>Tylenchoidea</taxon>
        <taxon>Heteroderidae</taxon>
        <taxon>Heteroderinae</taxon>
        <taxon>Heterodera</taxon>
    </lineage>
</organism>
<dbReference type="InterPro" id="IPR044736">
    <property type="entry name" value="Gid1/RanBPM/SPLA_SPRY"/>
</dbReference>
<protein>
    <recommendedName>
        <fullName evidence="2">B30.2/SPRY domain-containing protein</fullName>
    </recommendedName>
</protein>
<dbReference type="InterPro" id="IPR043136">
    <property type="entry name" value="B30.2/SPRY_sf"/>
</dbReference>
<feature type="coiled-coil region" evidence="1">
    <location>
        <begin position="47"/>
        <end position="209"/>
    </location>
</feature>
<evidence type="ECO:0000256" key="1">
    <source>
        <dbReference type="SAM" id="Coils"/>
    </source>
</evidence>
<dbReference type="CDD" id="cd12885">
    <property type="entry name" value="SPRY_RanBP_like"/>
    <property type="match status" value="1"/>
</dbReference>
<feature type="domain" description="B30.2/SPRY" evidence="2">
    <location>
        <begin position="197"/>
        <end position="394"/>
    </location>
</feature>
<dbReference type="SUPFAM" id="SSF49899">
    <property type="entry name" value="Concanavalin A-like lectins/glucanases"/>
    <property type="match status" value="1"/>
</dbReference>
<dbReference type="InterPro" id="IPR003877">
    <property type="entry name" value="SPRY_dom"/>
</dbReference>
<comment type="caution">
    <text evidence="3">The sequence shown here is derived from an EMBL/GenBank/DDBJ whole genome shotgun (WGS) entry which is preliminary data.</text>
</comment>
<keyword evidence="1" id="KW-0175">Coiled coil</keyword>
<name>A0ABD2LMC8_9BILA</name>
<dbReference type="InterPro" id="IPR001870">
    <property type="entry name" value="B30.2/SPRY"/>
</dbReference>
<keyword evidence="4" id="KW-1185">Reference proteome</keyword>
<dbReference type="Proteomes" id="UP001620626">
    <property type="component" value="Unassembled WGS sequence"/>
</dbReference>
<dbReference type="EMBL" id="JBICBT010000359">
    <property type="protein sequence ID" value="KAL3116314.1"/>
    <property type="molecule type" value="Genomic_DNA"/>
</dbReference>
<dbReference type="Gene3D" id="2.60.120.920">
    <property type="match status" value="1"/>
</dbReference>
<proteinExistence type="predicted"/>
<dbReference type="PROSITE" id="PS50188">
    <property type="entry name" value="B302_SPRY"/>
    <property type="match status" value="1"/>
</dbReference>